<name>A0A7J9MHL3_GOSSC</name>
<evidence type="ECO:0000256" key="2">
    <source>
        <dbReference type="ARBA" id="ARBA00022840"/>
    </source>
</evidence>
<dbReference type="GO" id="GO:0005886">
    <property type="term" value="C:plasma membrane"/>
    <property type="evidence" value="ECO:0007669"/>
    <property type="project" value="TreeGrafter"/>
</dbReference>
<dbReference type="GO" id="GO:0007166">
    <property type="term" value="P:cell surface receptor signaling pathway"/>
    <property type="evidence" value="ECO:0007669"/>
    <property type="project" value="InterPro"/>
</dbReference>
<dbReference type="PROSITE" id="PS50011">
    <property type="entry name" value="PROTEIN_KINASE_DOM"/>
    <property type="match status" value="1"/>
</dbReference>
<keyword evidence="5" id="KW-1185">Reference proteome</keyword>
<keyword evidence="1" id="KW-0547">Nucleotide-binding</keyword>
<dbReference type="Gene3D" id="1.10.510.10">
    <property type="entry name" value="Transferase(Phosphotransferase) domain 1"/>
    <property type="match status" value="1"/>
</dbReference>
<dbReference type="InterPro" id="IPR001245">
    <property type="entry name" value="Ser-Thr/Tyr_kinase_cat_dom"/>
</dbReference>
<dbReference type="SUPFAM" id="SSF56112">
    <property type="entry name" value="Protein kinase-like (PK-like)"/>
    <property type="match status" value="1"/>
</dbReference>
<dbReference type="InterPro" id="IPR000719">
    <property type="entry name" value="Prot_kinase_dom"/>
</dbReference>
<evidence type="ECO:0000313" key="5">
    <source>
        <dbReference type="Proteomes" id="UP000593576"/>
    </source>
</evidence>
<protein>
    <recommendedName>
        <fullName evidence="3">Protein kinase domain-containing protein</fullName>
    </recommendedName>
</protein>
<dbReference type="PANTHER" id="PTHR27005:SF515">
    <property type="entry name" value="WALL-ASSOCIATED RECEPTOR KINASE-LIKE 10-RELATED"/>
    <property type="match status" value="1"/>
</dbReference>
<dbReference type="AlphaFoldDB" id="A0A7J9MHL3"/>
<feature type="non-terminal residue" evidence="4">
    <location>
        <position position="1"/>
    </location>
</feature>
<reference evidence="4 5" key="1">
    <citation type="journal article" date="2019" name="Genome Biol. Evol.">
        <title>Insights into the evolution of the New World diploid cottons (Gossypium, subgenus Houzingenia) based on genome sequencing.</title>
        <authorList>
            <person name="Grover C.E."/>
            <person name="Arick M.A. 2nd"/>
            <person name="Thrash A."/>
            <person name="Conover J.L."/>
            <person name="Sanders W.S."/>
            <person name="Peterson D.G."/>
            <person name="Frelichowski J.E."/>
            <person name="Scheffler J.A."/>
            <person name="Scheffler B.E."/>
            <person name="Wendel J.F."/>
        </authorList>
    </citation>
    <scope>NUCLEOTIDE SEQUENCE [LARGE SCALE GENOMIC DNA]</scope>
    <source>
        <strain evidence="4">1</strain>
        <tissue evidence="4">Leaf</tissue>
    </source>
</reference>
<dbReference type="InterPro" id="IPR045274">
    <property type="entry name" value="WAK-like"/>
</dbReference>
<evidence type="ECO:0000259" key="3">
    <source>
        <dbReference type="PROSITE" id="PS50011"/>
    </source>
</evidence>
<evidence type="ECO:0000256" key="1">
    <source>
        <dbReference type="ARBA" id="ARBA00022741"/>
    </source>
</evidence>
<dbReference type="Pfam" id="PF07714">
    <property type="entry name" value="PK_Tyr_Ser-Thr"/>
    <property type="match status" value="1"/>
</dbReference>
<dbReference type="Proteomes" id="UP000593576">
    <property type="component" value="Unassembled WGS sequence"/>
</dbReference>
<keyword evidence="2" id="KW-0067">ATP-binding</keyword>
<dbReference type="EMBL" id="JABFAF010000011">
    <property type="protein sequence ID" value="MBA0870448.1"/>
    <property type="molecule type" value="Genomic_DNA"/>
</dbReference>
<organism evidence="4 5">
    <name type="scientific">Gossypium schwendimanii</name>
    <name type="common">Cotton</name>
    <dbReference type="NCBI Taxonomy" id="34291"/>
    <lineage>
        <taxon>Eukaryota</taxon>
        <taxon>Viridiplantae</taxon>
        <taxon>Streptophyta</taxon>
        <taxon>Embryophyta</taxon>
        <taxon>Tracheophyta</taxon>
        <taxon>Spermatophyta</taxon>
        <taxon>Magnoliopsida</taxon>
        <taxon>eudicotyledons</taxon>
        <taxon>Gunneridae</taxon>
        <taxon>Pentapetalae</taxon>
        <taxon>rosids</taxon>
        <taxon>malvids</taxon>
        <taxon>Malvales</taxon>
        <taxon>Malvaceae</taxon>
        <taxon>Malvoideae</taxon>
        <taxon>Gossypium</taxon>
    </lineage>
</organism>
<accession>A0A7J9MHL3</accession>
<gene>
    <name evidence="4" type="ORF">Goshw_012605</name>
</gene>
<evidence type="ECO:0000313" key="4">
    <source>
        <dbReference type="EMBL" id="MBA0870448.1"/>
    </source>
</evidence>
<proteinExistence type="predicted"/>
<dbReference type="GO" id="GO:0004674">
    <property type="term" value="F:protein serine/threonine kinase activity"/>
    <property type="evidence" value="ECO:0007669"/>
    <property type="project" value="TreeGrafter"/>
</dbReference>
<comment type="caution">
    <text evidence="4">The sequence shown here is derived from an EMBL/GenBank/DDBJ whole genome shotgun (WGS) entry which is preliminary data.</text>
</comment>
<dbReference type="InterPro" id="IPR011009">
    <property type="entry name" value="Kinase-like_dom_sf"/>
</dbReference>
<dbReference type="PANTHER" id="PTHR27005">
    <property type="entry name" value="WALL-ASSOCIATED RECEPTOR KINASE-LIKE 21"/>
    <property type="match status" value="1"/>
</dbReference>
<dbReference type="OrthoDB" id="4062651at2759"/>
<dbReference type="GO" id="GO:0005524">
    <property type="term" value="F:ATP binding"/>
    <property type="evidence" value="ECO:0007669"/>
    <property type="project" value="UniProtKB-KW"/>
</dbReference>
<feature type="domain" description="Protein kinase" evidence="3">
    <location>
        <begin position="1"/>
        <end position="89"/>
    </location>
</feature>
<sequence>MKSTRGHGIYDYALQRKLQVRFLTCTHLHPSPFITEISTKVSDFGTSRSISIDQTHLTTKVLGTFGYLDPEYFQSSHFTEKSDVYSFGV</sequence>